<accession>A0ABW5RAC9</accession>
<feature type="domain" description="SLH" evidence="2">
    <location>
        <begin position="424"/>
        <end position="487"/>
    </location>
</feature>
<protein>
    <submittedName>
        <fullName evidence="3">S-layer homology domain-containing protein</fullName>
    </submittedName>
</protein>
<organism evidence="3 4">
    <name type="scientific">Marinicrinis sediminis</name>
    <dbReference type="NCBI Taxonomy" id="1652465"/>
    <lineage>
        <taxon>Bacteria</taxon>
        <taxon>Bacillati</taxon>
        <taxon>Bacillota</taxon>
        <taxon>Bacilli</taxon>
        <taxon>Bacillales</taxon>
        <taxon>Paenibacillaceae</taxon>
    </lineage>
</organism>
<evidence type="ECO:0000256" key="1">
    <source>
        <dbReference type="SAM" id="MobiDB-lite"/>
    </source>
</evidence>
<feature type="domain" description="SLH" evidence="2">
    <location>
        <begin position="490"/>
        <end position="544"/>
    </location>
</feature>
<evidence type="ECO:0000259" key="2">
    <source>
        <dbReference type="PROSITE" id="PS51272"/>
    </source>
</evidence>
<name>A0ABW5RAC9_9BACL</name>
<reference evidence="4" key="1">
    <citation type="journal article" date="2019" name="Int. J. Syst. Evol. Microbiol.">
        <title>The Global Catalogue of Microorganisms (GCM) 10K type strain sequencing project: providing services to taxonomists for standard genome sequencing and annotation.</title>
        <authorList>
            <consortium name="The Broad Institute Genomics Platform"/>
            <consortium name="The Broad Institute Genome Sequencing Center for Infectious Disease"/>
            <person name="Wu L."/>
            <person name="Ma J."/>
        </authorList>
    </citation>
    <scope>NUCLEOTIDE SEQUENCE [LARGE SCALE GENOMIC DNA]</scope>
    <source>
        <strain evidence="4">KCTC 33676</strain>
    </source>
</reference>
<feature type="compositionally biased region" description="Low complexity" evidence="1">
    <location>
        <begin position="154"/>
        <end position="163"/>
    </location>
</feature>
<sequence length="544" mass="59486">MNASAKWKRLSGAVAVMLVISLALPVLALAADRVVFHFDKTSQTVTGAVYYDDANDADPSVTKAVYVESPQGTQIDITNLLTMTSHTNGNGLYYSLEGDLSSTGVTEDVYGFHWMDDNSVFAGLDTVTGSVYQYVYEKPESNTGNNGGNGSSNGNGSPSTGGSIPDGSGSEGEESDPQGAEWILTEEDLQPDSNGRITLELDDSTEVLRIPADTDAIAENVEWVIQGTAFQLTIPGKLLLEHLDLLHSNEWSQAEIVLQMKSLQDEQISVVTAAENQGNTEMTPAGEVIDFELFVETDEGDPLRLTGFTPALTLSMRIDMDTEDRLTYMYTINEMGNATYVPGDKKDGWLTAKVSHFSPYGIFTYEKDYVDVKGSFWAYDVIRQLTAQQIVYGVSDAEFAPSRAVTRAEFTALLVRALQLKYVADHPFQDVKDTAWYAADVAAAYQAGLVEGRAADQFAPQEKITREEMAVMLMRAYERKYGQQTLSGDDNAFTDRTSISPWAMVAVNEAVELGLLVGQGEQVFNPKAWTTRAESAQVIQQLLP</sequence>
<dbReference type="EMBL" id="JBHUMM010000023">
    <property type="protein sequence ID" value="MFD2672002.1"/>
    <property type="molecule type" value="Genomic_DNA"/>
</dbReference>
<dbReference type="PANTHER" id="PTHR43308">
    <property type="entry name" value="OUTER MEMBRANE PROTEIN ALPHA-RELATED"/>
    <property type="match status" value="1"/>
</dbReference>
<dbReference type="Proteomes" id="UP001597497">
    <property type="component" value="Unassembled WGS sequence"/>
</dbReference>
<dbReference type="PROSITE" id="PS51272">
    <property type="entry name" value="SLH"/>
    <property type="match status" value="3"/>
</dbReference>
<gene>
    <name evidence="3" type="ORF">ACFSUC_10335</name>
</gene>
<evidence type="ECO:0000313" key="3">
    <source>
        <dbReference type="EMBL" id="MFD2672002.1"/>
    </source>
</evidence>
<comment type="caution">
    <text evidence="3">The sequence shown here is derived from an EMBL/GenBank/DDBJ whole genome shotgun (WGS) entry which is preliminary data.</text>
</comment>
<feature type="domain" description="SLH" evidence="2">
    <location>
        <begin position="365"/>
        <end position="423"/>
    </location>
</feature>
<dbReference type="PANTHER" id="PTHR43308:SF5">
    <property type="entry name" value="S-LAYER PROTEIN _ PEPTIDOGLYCAN ENDO-BETA-N-ACETYLGLUCOSAMINIDASE"/>
    <property type="match status" value="1"/>
</dbReference>
<proteinExistence type="predicted"/>
<dbReference type="RefSeq" id="WP_379929485.1">
    <property type="nucleotide sequence ID" value="NZ_JBHUMM010000023.1"/>
</dbReference>
<dbReference type="Pfam" id="PF00395">
    <property type="entry name" value="SLH"/>
    <property type="match status" value="3"/>
</dbReference>
<dbReference type="InterPro" id="IPR051465">
    <property type="entry name" value="Cell_Envelope_Struct_Comp"/>
</dbReference>
<evidence type="ECO:0000313" key="4">
    <source>
        <dbReference type="Proteomes" id="UP001597497"/>
    </source>
</evidence>
<dbReference type="InterPro" id="IPR001119">
    <property type="entry name" value="SLH_dom"/>
</dbReference>
<feature type="region of interest" description="Disordered" evidence="1">
    <location>
        <begin position="141"/>
        <end position="178"/>
    </location>
</feature>
<keyword evidence="4" id="KW-1185">Reference proteome</keyword>